<keyword evidence="10" id="KW-1185">Reference proteome</keyword>
<feature type="transmembrane region" description="Helical" evidence="8">
    <location>
        <begin position="51"/>
        <end position="69"/>
    </location>
</feature>
<evidence type="ECO:0000256" key="4">
    <source>
        <dbReference type="ARBA" id="ARBA00022475"/>
    </source>
</evidence>
<feature type="transmembrane region" description="Helical" evidence="8">
    <location>
        <begin position="346"/>
        <end position="379"/>
    </location>
</feature>
<sequence>MEPAADITADVTTHVADGTEAEPRAVTADEAAPEGATADARDRVPLLHQSPFAIGFAGAIGVLAAVTLWNMIDALSLTLTLLTVAFFLTLALDPLVQRLVTGGLRRGTAVGIVFLGLLVVFALLAGLVVPPVVEQSSALIQNAPDYVNQLLGQPWVQNLDKDYNLTAQIQQQLTERLRDQIFLSTVAGGIIGAGQALGSGIFQTFTVLILTLYFLASLPTTKKAAYAVVPASRRARVVYLSEEMMRRVGSYAIGQVGVATINGLLSWIAMRVLGVPYAEVLAVTVAFLGLIPMVGATLGGALVTAAGLIQSPQTGLVLLVYYVVYQQVENYIIVPRIMQRTVAVPGAITVVAALAGGTLLGMLGALLAIPTAAALLLLYEEVLVPRQRRL</sequence>
<gene>
    <name evidence="9" type="ORF">GGG17_09735</name>
</gene>
<evidence type="ECO:0000256" key="6">
    <source>
        <dbReference type="ARBA" id="ARBA00022989"/>
    </source>
</evidence>
<dbReference type="Proteomes" id="UP000431092">
    <property type="component" value="Unassembled WGS sequence"/>
</dbReference>
<feature type="transmembrane region" description="Helical" evidence="8">
    <location>
        <begin position="248"/>
        <end position="269"/>
    </location>
</feature>
<feature type="transmembrane region" description="Helical" evidence="8">
    <location>
        <begin position="196"/>
        <end position="216"/>
    </location>
</feature>
<feature type="transmembrane region" description="Helical" evidence="8">
    <location>
        <begin position="75"/>
        <end position="96"/>
    </location>
</feature>
<comment type="subcellular location">
    <subcellularLocation>
        <location evidence="1">Cell membrane</location>
        <topology evidence="1">Multi-pass membrane protein</topology>
    </subcellularLocation>
</comment>
<evidence type="ECO:0000256" key="2">
    <source>
        <dbReference type="ARBA" id="ARBA00009773"/>
    </source>
</evidence>
<comment type="similarity">
    <text evidence="2">Belongs to the autoinducer-2 exporter (AI-2E) (TC 2.A.86) family.</text>
</comment>
<reference evidence="9 10" key="1">
    <citation type="submission" date="2019-11" db="EMBL/GenBank/DDBJ databases">
        <title>Whole genome sequencing identifies a novel species of the genus Arsenicicoccus isolated from human blood.</title>
        <authorList>
            <person name="Jeong J.H."/>
            <person name="Kweon O.J."/>
            <person name="Kim H.R."/>
            <person name="Kim T.-H."/>
            <person name="Ha S.-M."/>
            <person name="Lee M.-K."/>
        </authorList>
    </citation>
    <scope>NUCLEOTIDE SEQUENCE [LARGE SCALE GENOMIC DNA]</scope>
    <source>
        <strain evidence="9 10">MKL-02</strain>
    </source>
</reference>
<dbReference type="Pfam" id="PF01594">
    <property type="entry name" value="AI-2E_transport"/>
    <property type="match status" value="1"/>
</dbReference>
<evidence type="ECO:0000313" key="9">
    <source>
        <dbReference type="EMBL" id="MTB72245.1"/>
    </source>
</evidence>
<dbReference type="PANTHER" id="PTHR21716:SF53">
    <property type="entry name" value="PERMEASE PERM-RELATED"/>
    <property type="match status" value="1"/>
</dbReference>
<evidence type="ECO:0000256" key="3">
    <source>
        <dbReference type="ARBA" id="ARBA00022448"/>
    </source>
</evidence>
<dbReference type="AlphaFoldDB" id="A0A6I3IKP1"/>
<dbReference type="PANTHER" id="PTHR21716">
    <property type="entry name" value="TRANSMEMBRANE PROTEIN"/>
    <property type="match status" value="1"/>
</dbReference>
<keyword evidence="3" id="KW-0813">Transport</keyword>
<accession>A0A6I3IKP1</accession>
<keyword evidence="4" id="KW-1003">Cell membrane</keyword>
<dbReference type="InterPro" id="IPR002549">
    <property type="entry name" value="AI-2E-like"/>
</dbReference>
<evidence type="ECO:0000256" key="8">
    <source>
        <dbReference type="SAM" id="Phobius"/>
    </source>
</evidence>
<proteinExistence type="inferred from homology"/>
<feature type="transmembrane region" description="Helical" evidence="8">
    <location>
        <begin position="108"/>
        <end position="129"/>
    </location>
</feature>
<evidence type="ECO:0000256" key="1">
    <source>
        <dbReference type="ARBA" id="ARBA00004651"/>
    </source>
</evidence>
<comment type="caution">
    <text evidence="9">The sequence shown here is derived from an EMBL/GenBank/DDBJ whole genome shotgun (WGS) entry which is preliminary data.</text>
</comment>
<dbReference type="EMBL" id="WLVL01000037">
    <property type="protein sequence ID" value="MTB72245.1"/>
    <property type="molecule type" value="Genomic_DNA"/>
</dbReference>
<organism evidence="9 10">
    <name type="scientific">Arsenicicoccus cauae</name>
    <dbReference type="NCBI Taxonomy" id="2663847"/>
    <lineage>
        <taxon>Bacteria</taxon>
        <taxon>Bacillati</taxon>
        <taxon>Actinomycetota</taxon>
        <taxon>Actinomycetes</taxon>
        <taxon>Micrococcales</taxon>
        <taxon>Intrasporangiaceae</taxon>
        <taxon>Arsenicicoccus</taxon>
    </lineage>
</organism>
<keyword evidence="7 8" id="KW-0472">Membrane</keyword>
<feature type="transmembrane region" description="Helical" evidence="8">
    <location>
        <begin position="316"/>
        <end position="334"/>
    </location>
</feature>
<keyword evidence="6 8" id="KW-1133">Transmembrane helix</keyword>
<keyword evidence="5 8" id="KW-0812">Transmembrane</keyword>
<protein>
    <submittedName>
        <fullName evidence="9">AI-2E family transporter</fullName>
    </submittedName>
</protein>
<name>A0A6I3IKP1_9MICO</name>
<feature type="transmembrane region" description="Helical" evidence="8">
    <location>
        <begin position="281"/>
        <end position="309"/>
    </location>
</feature>
<evidence type="ECO:0000313" key="10">
    <source>
        <dbReference type="Proteomes" id="UP000431092"/>
    </source>
</evidence>
<dbReference type="GO" id="GO:0005886">
    <property type="term" value="C:plasma membrane"/>
    <property type="evidence" value="ECO:0007669"/>
    <property type="project" value="UniProtKB-SubCell"/>
</dbReference>
<evidence type="ECO:0000256" key="7">
    <source>
        <dbReference type="ARBA" id="ARBA00023136"/>
    </source>
</evidence>
<dbReference type="GO" id="GO:0055085">
    <property type="term" value="P:transmembrane transport"/>
    <property type="evidence" value="ECO:0007669"/>
    <property type="project" value="TreeGrafter"/>
</dbReference>
<evidence type="ECO:0000256" key="5">
    <source>
        <dbReference type="ARBA" id="ARBA00022692"/>
    </source>
</evidence>